<dbReference type="PANTHER" id="PTHR11422">
    <property type="entry name" value="T-CELL SURFACE GLYCOPROTEIN CD4"/>
    <property type="match status" value="1"/>
</dbReference>
<sequence>MCISDCKPECFLSASPVPSAVFAAVEVIVSNSQERVVLECRVGTFTNLAWKHNDQLIQSLNNRNLPRKGTPKSTQSKCVLDRLEIPSVMAQDTGTFTCIADGKTKEFKLLVVSVGSSPPELHSGSKATLQCVVNTGKPLSPKPTVQWIRPDGVPHPAKGPAHLYPVTASDSGVWVCSFLYEGRTYNSSLHVRVKGAVQQLCRVFDFCGPGEEPGPAQFHWWLWVAIGAGSFLVLLMLVCISVLIRRNRRRKVKVRGQSSHLRCSWTSCSVFS</sequence>
<dbReference type="InParanoid" id="A0A3P8WZP1"/>
<keyword evidence="1" id="KW-0472">Membrane</keyword>
<evidence type="ECO:0000313" key="3">
    <source>
        <dbReference type="Ensembl" id="ENSCSEP00000030881.1"/>
    </source>
</evidence>
<reference evidence="3" key="3">
    <citation type="submission" date="2025-09" db="UniProtKB">
        <authorList>
            <consortium name="Ensembl"/>
        </authorList>
    </citation>
    <scope>IDENTIFICATION</scope>
</reference>
<reference evidence="3 4" key="1">
    <citation type="journal article" date="2014" name="Nat. Genet.">
        <title>Whole-genome sequence of a flatfish provides insights into ZW sex chromosome evolution and adaptation to a benthic lifestyle.</title>
        <authorList>
            <person name="Chen S."/>
            <person name="Zhang G."/>
            <person name="Shao C."/>
            <person name="Huang Q."/>
            <person name="Liu G."/>
            <person name="Zhang P."/>
            <person name="Song W."/>
            <person name="An N."/>
            <person name="Chalopin D."/>
            <person name="Volff J.N."/>
            <person name="Hong Y."/>
            <person name="Li Q."/>
            <person name="Sha Z."/>
            <person name="Zhou H."/>
            <person name="Xie M."/>
            <person name="Yu Q."/>
            <person name="Liu Y."/>
            <person name="Xiang H."/>
            <person name="Wang N."/>
            <person name="Wu K."/>
            <person name="Yang C."/>
            <person name="Zhou Q."/>
            <person name="Liao X."/>
            <person name="Yang L."/>
            <person name="Hu Q."/>
            <person name="Zhang J."/>
            <person name="Meng L."/>
            <person name="Jin L."/>
            <person name="Tian Y."/>
            <person name="Lian J."/>
            <person name="Yang J."/>
            <person name="Miao G."/>
            <person name="Liu S."/>
            <person name="Liang Z."/>
            <person name="Yan F."/>
            <person name="Li Y."/>
            <person name="Sun B."/>
            <person name="Zhang H."/>
            <person name="Zhang J."/>
            <person name="Zhu Y."/>
            <person name="Du M."/>
            <person name="Zhao Y."/>
            <person name="Schartl M."/>
            <person name="Tang Q."/>
            <person name="Wang J."/>
        </authorList>
    </citation>
    <scope>NUCLEOTIDE SEQUENCE</scope>
</reference>
<reference evidence="3" key="2">
    <citation type="submission" date="2025-08" db="UniProtKB">
        <authorList>
            <consortium name="Ensembl"/>
        </authorList>
    </citation>
    <scope>IDENTIFICATION</scope>
</reference>
<dbReference type="SUPFAM" id="SSF48726">
    <property type="entry name" value="Immunoglobulin"/>
    <property type="match status" value="2"/>
</dbReference>
<organism evidence="3 4">
    <name type="scientific">Cynoglossus semilaevis</name>
    <name type="common">Tongue sole</name>
    <dbReference type="NCBI Taxonomy" id="244447"/>
    <lineage>
        <taxon>Eukaryota</taxon>
        <taxon>Metazoa</taxon>
        <taxon>Chordata</taxon>
        <taxon>Craniata</taxon>
        <taxon>Vertebrata</taxon>
        <taxon>Euteleostomi</taxon>
        <taxon>Actinopterygii</taxon>
        <taxon>Neopterygii</taxon>
        <taxon>Teleostei</taxon>
        <taxon>Neoteleostei</taxon>
        <taxon>Acanthomorphata</taxon>
        <taxon>Carangaria</taxon>
        <taxon>Pleuronectiformes</taxon>
        <taxon>Pleuronectoidei</taxon>
        <taxon>Cynoglossidae</taxon>
        <taxon>Cynoglossinae</taxon>
        <taxon>Cynoglossus</taxon>
    </lineage>
</organism>
<dbReference type="Gene3D" id="2.60.40.10">
    <property type="entry name" value="Immunoglobulins"/>
    <property type="match status" value="2"/>
</dbReference>
<evidence type="ECO:0000313" key="4">
    <source>
        <dbReference type="Proteomes" id="UP000265120"/>
    </source>
</evidence>
<keyword evidence="1" id="KW-0812">Transmembrane</keyword>
<keyword evidence="1" id="KW-1133">Transmembrane helix</keyword>
<protein>
    <recommendedName>
        <fullName evidence="2">Ig-like domain-containing protein</fullName>
    </recommendedName>
</protein>
<dbReference type="InterPro" id="IPR007110">
    <property type="entry name" value="Ig-like_dom"/>
</dbReference>
<dbReference type="GeneTree" id="ENSGT01110000268202"/>
<dbReference type="InterPro" id="IPR003599">
    <property type="entry name" value="Ig_sub"/>
</dbReference>
<dbReference type="Proteomes" id="UP000265120">
    <property type="component" value="Chromosome 13"/>
</dbReference>
<dbReference type="PANTHER" id="PTHR11422:SF6">
    <property type="entry name" value="HEMICENTIN-1 ISOFORM X1"/>
    <property type="match status" value="1"/>
</dbReference>
<keyword evidence="4" id="KW-1185">Reference proteome</keyword>
<evidence type="ECO:0000256" key="1">
    <source>
        <dbReference type="SAM" id="Phobius"/>
    </source>
</evidence>
<dbReference type="OMA" id="SSHNGAW"/>
<feature type="domain" description="Ig-like" evidence="2">
    <location>
        <begin position="86"/>
        <end position="176"/>
    </location>
</feature>
<proteinExistence type="predicted"/>
<dbReference type="AlphaFoldDB" id="A0A3P8WZP1"/>
<feature type="transmembrane region" description="Helical" evidence="1">
    <location>
        <begin position="220"/>
        <end position="244"/>
    </location>
</feature>
<name>A0A3P8WZP1_CYNSE</name>
<dbReference type="InterPro" id="IPR013783">
    <property type="entry name" value="Ig-like_fold"/>
</dbReference>
<dbReference type="Ensembl" id="ENSCSET00000031288.1">
    <property type="protein sequence ID" value="ENSCSEP00000030881.1"/>
    <property type="gene ID" value="ENSCSEG00000019773.1"/>
</dbReference>
<dbReference type="SMART" id="SM00409">
    <property type="entry name" value="IG"/>
    <property type="match status" value="2"/>
</dbReference>
<dbReference type="PROSITE" id="PS50835">
    <property type="entry name" value="IG_LIKE"/>
    <property type="match status" value="1"/>
</dbReference>
<accession>A0A3P8WZP1</accession>
<dbReference type="InterPro" id="IPR036179">
    <property type="entry name" value="Ig-like_dom_sf"/>
</dbReference>
<evidence type="ECO:0000259" key="2">
    <source>
        <dbReference type="PROSITE" id="PS50835"/>
    </source>
</evidence>